<dbReference type="SUPFAM" id="SSF50978">
    <property type="entry name" value="WD40 repeat-like"/>
    <property type="match status" value="1"/>
</dbReference>
<proteinExistence type="predicted"/>
<protein>
    <submittedName>
        <fullName evidence="3">WD_REPEATS_REGION domain-containing protein</fullName>
    </submittedName>
</protein>
<reference evidence="1 2" key="2">
    <citation type="submission" date="2018-11" db="EMBL/GenBank/DDBJ databases">
        <authorList>
            <consortium name="Pathogen Informatics"/>
        </authorList>
    </citation>
    <scope>NUCLEOTIDE SEQUENCE [LARGE SCALE GENOMIC DNA]</scope>
</reference>
<dbReference type="Gene3D" id="2.130.10.10">
    <property type="entry name" value="YVTN repeat-like/Quinoprotein amine dehydrogenase"/>
    <property type="match status" value="1"/>
</dbReference>
<evidence type="ECO:0000313" key="1">
    <source>
        <dbReference type="EMBL" id="VDM35505.1"/>
    </source>
</evidence>
<name>A0A0R3XAG5_HYDTA</name>
<dbReference type="WBParaSite" id="TTAC_0001054201-mRNA-1">
    <property type="protein sequence ID" value="TTAC_0001054201-mRNA-1"/>
    <property type="gene ID" value="TTAC_0001054201"/>
</dbReference>
<dbReference type="OrthoDB" id="5594999at2759"/>
<evidence type="ECO:0000313" key="2">
    <source>
        <dbReference type="Proteomes" id="UP000274429"/>
    </source>
</evidence>
<reference evidence="3" key="1">
    <citation type="submission" date="2017-02" db="UniProtKB">
        <authorList>
            <consortium name="WormBaseParasite"/>
        </authorList>
    </citation>
    <scope>IDENTIFICATION</scope>
</reference>
<sequence>MMERVVLLLASTTDCIVLPPHFAPRFHSGHISNIRCIALCHQTGLHHLQTQYLVSGGGRGMLVVWRLDETDQPGLVGWVRLDTGLRDSGPLVSCPFQQRRNDTLEVCDLRIMAVLAFQSSEEDTISVVAACSDGSIR</sequence>
<dbReference type="InterPro" id="IPR036322">
    <property type="entry name" value="WD40_repeat_dom_sf"/>
</dbReference>
<accession>A0A0R3XAG5</accession>
<organism evidence="3">
    <name type="scientific">Hydatigena taeniaeformis</name>
    <name type="common">Feline tapeworm</name>
    <name type="synonym">Taenia taeniaeformis</name>
    <dbReference type="NCBI Taxonomy" id="6205"/>
    <lineage>
        <taxon>Eukaryota</taxon>
        <taxon>Metazoa</taxon>
        <taxon>Spiralia</taxon>
        <taxon>Lophotrochozoa</taxon>
        <taxon>Platyhelminthes</taxon>
        <taxon>Cestoda</taxon>
        <taxon>Eucestoda</taxon>
        <taxon>Cyclophyllidea</taxon>
        <taxon>Taeniidae</taxon>
        <taxon>Hydatigera</taxon>
    </lineage>
</organism>
<dbReference type="AlphaFoldDB" id="A0A0R3XAG5"/>
<dbReference type="EMBL" id="UYWX01021802">
    <property type="protein sequence ID" value="VDM35505.1"/>
    <property type="molecule type" value="Genomic_DNA"/>
</dbReference>
<keyword evidence="2" id="KW-1185">Reference proteome</keyword>
<dbReference type="Proteomes" id="UP000274429">
    <property type="component" value="Unassembled WGS sequence"/>
</dbReference>
<gene>
    <name evidence="1" type="ORF">TTAC_LOCUS10525</name>
</gene>
<dbReference type="InterPro" id="IPR015943">
    <property type="entry name" value="WD40/YVTN_repeat-like_dom_sf"/>
</dbReference>
<evidence type="ECO:0000313" key="3">
    <source>
        <dbReference type="WBParaSite" id="TTAC_0001054201-mRNA-1"/>
    </source>
</evidence>